<sequence length="372" mass="43150">MGGNAFSQGDDALSTPRMPPELYFQLKREYQEVLRQFYNEIRCPHEVPHKPDHGDLDFLVAGLKHGCVREDVAVGLRAERWTKTHPTVSYAVPLAGTHDQYVQVDVLECPPDMLDWEVFMKSYGDLLQILGHTLRNLGLTANDKGFYVRVPEIEARSQKESMLLLTNNPDKAMAFLGLDANKWHGRSTAGQGPAGFTSVEDIFEWCTSGRFFSLEFLNDKRDKSNDRRRLKQRSMFASFLNDWLPAHPEVGAQGLKWTRQEILELALSAFDKQKEYEKMMHLHDIMLREDALWEKVLKRWVQFENGKPELRREADMNDENRRPWASMIDEEDQEGLVSWVQENWEKAKDKEKSRVSQPKRERREGVKAVSLA</sequence>
<proteinExistence type="predicted"/>
<name>A0ABQ9NQY4_9PEZI</name>
<dbReference type="EMBL" id="JAPDRL010000064">
    <property type="protein sequence ID" value="KAJ9660613.1"/>
    <property type="molecule type" value="Genomic_DNA"/>
</dbReference>
<organism evidence="2 3">
    <name type="scientific">Coniosporium apollinis</name>
    <dbReference type="NCBI Taxonomy" id="61459"/>
    <lineage>
        <taxon>Eukaryota</taxon>
        <taxon>Fungi</taxon>
        <taxon>Dikarya</taxon>
        <taxon>Ascomycota</taxon>
        <taxon>Pezizomycotina</taxon>
        <taxon>Dothideomycetes</taxon>
        <taxon>Dothideomycetes incertae sedis</taxon>
        <taxon>Coniosporium</taxon>
    </lineage>
</organism>
<feature type="region of interest" description="Disordered" evidence="1">
    <location>
        <begin position="346"/>
        <end position="372"/>
    </location>
</feature>
<keyword evidence="3" id="KW-1185">Reference proteome</keyword>
<protein>
    <submittedName>
        <fullName evidence="2">Uncharacterized protein</fullName>
    </submittedName>
</protein>
<comment type="caution">
    <text evidence="2">The sequence shown here is derived from an EMBL/GenBank/DDBJ whole genome shotgun (WGS) entry which is preliminary data.</text>
</comment>
<evidence type="ECO:0000313" key="2">
    <source>
        <dbReference type="EMBL" id="KAJ9660613.1"/>
    </source>
</evidence>
<evidence type="ECO:0000313" key="3">
    <source>
        <dbReference type="Proteomes" id="UP001172684"/>
    </source>
</evidence>
<evidence type="ECO:0000256" key="1">
    <source>
        <dbReference type="SAM" id="MobiDB-lite"/>
    </source>
</evidence>
<gene>
    <name evidence="2" type="ORF">H2201_006871</name>
</gene>
<accession>A0ABQ9NQY4</accession>
<reference evidence="2" key="1">
    <citation type="submission" date="2022-10" db="EMBL/GenBank/DDBJ databases">
        <title>Culturing micro-colonial fungi from biological soil crusts in the Mojave desert and describing Neophaeococcomyces mojavensis, and introducing the new genera and species Taxawa tesnikishii.</title>
        <authorList>
            <person name="Kurbessoian T."/>
            <person name="Stajich J.E."/>
        </authorList>
    </citation>
    <scope>NUCLEOTIDE SEQUENCE</scope>
    <source>
        <strain evidence="2">TK_1</strain>
    </source>
</reference>
<dbReference type="Proteomes" id="UP001172684">
    <property type="component" value="Unassembled WGS sequence"/>
</dbReference>
<feature type="compositionally biased region" description="Basic and acidic residues" evidence="1">
    <location>
        <begin position="346"/>
        <end position="366"/>
    </location>
</feature>